<dbReference type="InterPro" id="IPR011495">
    <property type="entry name" value="Sig_transdc_His_kin_sub2_dim/P"/>
</dbReference>
<dbReference type="PANTHER" id="PTHR41523">
    <property type="entry name" value="TWO-COMPONENT SYSTEM SENSOR PROTEIN"/>
    <property type="match status" value="1"/>
</dbReference>
<dbReference type="Pfam" id="PF13581">
    <property type="entry name" value="HATPase_c_2"/>
    <property type="match status" value="1"/>
</dbReference>
<organism evidence="11 12">
    <name type="scientific">Tanticharoenia sakaeratensis NBRC 103193</name>
    <dbReference type="NCBI Taxonomy" id="1231623"/>
    <lineage>
        <taxon>Bacteria</taxon>
        <taxon>Pseudomonadati</taxon>
        <taxon>Pseudomonadota</taxon>
        <taxon>Alphaproteobacteria</taxon>
        <taxon>Acetobacterales</taxon>
        <taxon>Acetobacteraceae</taxon>
        <taxon>Tanticharoenia</taxon>
    </lineage>
</organism>
<dbReference type="PROSITE" id="PS50109">
    <property type="entry name" value="HIS_KIN"/>
    <property type="match status" value="1"/>
</dbReference>
<keyword evidence="9" id="KW-1133">Transmembrane helix</keyword>
<evidence type="ECO:0000259" key="10">
    <source>
        <dbReference type="PROSITE" id="PS50109"/>
    </source>
</evidence>
<evidence type="ECO:0000256" key="8">
    <source>
        <dbReference type="SAM" id="Coils"/>
    </source>
</evidence>
<dbReference type="InterPro" id="IPR003594">
    <property type="entry name" value="HATPase_dom"/>
</dbReference>
<accession>A0A0D6MJG6</accession>
<dbReference type="EC" id="2.7.13.3" evidence="2"/>
<keyword evidence="12" id="KW-1185">Reference proteome</keyword>
<evidence type="ECO:0000313" key="11">
    <source>
        <dbReference type="EMBL" id="GAN53418.1"/>
    </source>
</evidence>
<evidence type="ECO:0000256" key="1">
    <source>
        <dbReference type="ARBA" id="ARBA00000085"/>
    </source>
</evidence>
<keyword evidence="6 11" id="KW-0418">Kinase</keyword>
<dbReference type="Proteomes" id="UP000032679">
    <property type="component" value="Unassembled WGS sequence"/>
</dbReference>
<protein>
    <recommendedName>
        <fullName evidence="2">histidine kinase</fullName>
        <ecNumber evidence="2">2.7.13.3</ecNumber>
    </recommendedName>
</protein>
<evidence type="ECO:0000256" key="3">
    <source>
        <dbReference type="ARBA" id="ARBA00022553"/>
    </source>
</evidence>
<dbReference type="AlphaFoldDB" id="A0A0D6MJG6"/>
<dbReference type="Gene3D" id="3.30.565.10">
    <property type="entry name" value="Histidine kinase-like ATPase, C-terminal domain"/>
    <property type="match status" value="1"/>
</dbReference>
<comment type="catalytic activity">
    <reaction evidence="1">
        <text>ATP + protein L-histidine = ADP + protein N-phospho-L-histidine.</text>
        <dbReference type="EC" id="2.7.13.3"/>
    </reaction>
</comment>
<dbReference type="SMART" id="SM00387">
    <property type="entry name" value="HATPase_c"/>
    <property type="match status" value="1"/>
</dbReference>
<sequence length="590" mass="64712">MNGSARRWPWSKWPLKSAAWFDTVGSRVVSLMLGATMPLAIIAALLAWRAYVSVASQATGSAVGLASQINGEIERDIDRTTDTLTVISEMASNTSAMAGQFALIQSVTLHRYCLMELRDESGVPLVSVRGTSSDGCPGGLTGSEPMTGSVGQTGIINVRGQLLSLVKLPCHYRDNAGHDARGVMLGIRTLGWQNDALPRDDSRHTLLTALAGHAWFVTPGNAPFPVIINQAGGDALDPGVVARLERQEARKQHSGEIVYTKTHGGTWAMGPAFGPARVVVATMPTQDEAHALRLFVWRVFLITTFLALELVLVAIAAHAFLVDPMETLASAVMEWRRGGAFAPDLGRAVPLELRHLERAMTRATMRLNRHEARLRRAAQNQTLLIREIHHRVKNNLQVVASLLNLQASRVRSPEAREEFRLVRDRVRALATLHRYLYPDGGISQLDVRSFMDELCRQIFTANGFTETGRVRLDLDVQTVAISPDQAVPLALIVTEVLSNALRHAYPDDGTGRVLVRLAMDGDQAELIVADNGVGIAATRTDDGRRPGIGLQLIRGFARQIRASLDIETEHGTRYRLRFTPENVRRTENIT</sequence>
<dbReference type="STRING" id="1231623.Tasa_009_213"/>
<dbReference type="GO" id="GO:0005524">
    <property type="term" value="F:ATP binding"/>
    <property type="evidence" value="ECO:0007669"/>
    <property type="project" value="UniProtKB-KW"/>
</dbReference>
<dbReference type="GO" id="GO:0004673">
    <property type="term" value="F:protein histidine kinase activity"/>
    <property type="evidence" value="ECO:0007669"/>
    <property type="project" value="UniProtKB-EC"/>
</dbReference>
<evidence type="ECO:0000313" key="12">
    <source>
        <dbReference type="Proteomes" id="UP000032679"/>
    </source>
</evidence>
<dbReference type="InterPro" id="IPR005467">
    <property type="entry name" value="His_kinase_dom"/>
</dbReference>
<keyword evidence="3" id="KW-0597">Phosphoprotein</keyword>
<dbReference type="InterPro" id="IPR036890">
    <property type="entry name" value="HATPase_C_sf"/>
</dbReference>
<gene>
    <name evidence="11" type="ORF">Tasa_009_213</name>
</gene>
<evidence type="ECO:0000256" key="7">
    <source>
        <dbReference type="ARBA" id="ARBA00022840"/>
    </source>
</evidence>
<keyword evidence="5" id="KW-0547">Nucleotide-binding</keyword>
<evidence type="ECO:0000256" key="9">
    <source>
        <dbReference type="SAM" id="Phobius"/>
    </source>
</evidence>
<name>A0A0D6MJG6_9PROT</name>
<evidence type="ECO:0000256" key="5">
    <source>
        <dbReference type="ARBA" id="ARBA00022741"/>
    </source>
</evidence>
<dbReference type="EMBL" id="BALE01000009">
    <property type="protein sequence ID" value="GAN53418.1"/>
    <property type="molecule type" value="Genomic_DNA"/>
</dbReference>
<dbReference type="SUPFAM" id="SSF55874">
    <property type="entry name" value="ATPase domain of HSP90 chaperone/DNA topoisomerase II/histidine kinase"/>
    <property type="match status" value="1"/>
</dbReference>
<feature type="transmembrane region" description="Helical" evidence="9">
    <location>
        <begin position="299"/>
        <end position="321"/>
    </location>
</feature>
<proteinExistence type="predicted"/>
<evidence type="ECO:0000256" key="2">
    <source>
        <dbReference type="ARBA" id="ARBA00012438"/>
    </source>
</evidence>
<comment type="caution">
    <text evidence="11">The sequence shown here is derived from an EMBL/GenBank/DDBJ whole genome shotgun (WGS) entry which is preliminary data.</text>
</comment>
<keyword evidence="8" id="KW-0175">Coiled coil</keyword>
<dbReference type="PANTHER" id="PTHR41523:SF8">
    <property type="entry name" value="ETHYLENE RESPONSE SENSOR PROTEIN"/>
    <property type="match status" value="1"/>
</dbReference>
<evidence type="ECO:0000256" key="6">
    <source>
        <dbReference type="ARBA" id="ARBA00022777"/>
    </source>
</evidence>
<keyword evidence="4" id="KW-0808">Transferase</keyword>
<reference evidence="11 12" key="1">
    <citation type="submission" date="2012-10" db="EMBL/GenBank/DDBJ databases">
        <title>Genome sequencing of Tanticharoenia sakaeratensis NBRC 103193.</title>
        <authorList>
            <person name="Azuma Y."/>
            <person name="Hadano H."/>
            <person name="Hirakawa H."/>
            <person name="Matsushita K."/>
        </authorList>
    </citation>
    <scope>NUCLEOTIDE SEQUENCE [LARGE SCALE GENOMIC DNA]</scope>
    <source>
        <strain evidence="11 12">NBRC 103193</strain>
    </source>
</reference>
<feature type="domain" description="Histidine kinase" evidence="10">
    <location>
        <begin position="387"/>
        <end position="582"/>
    </location>
</feature>
<feature type="transmembrane region" description="Helical" evidence="9">
    <location>
        <begin position="28"/>
        <end position="48"/>
    </location>
</feature>
<keyword evidence="7" id="KW-0067">ATP-binding</keyword>
<keyword evidence="9" id="KW-0812">Transmembrane</keyword>
<keyword evidence="9" id="KW-0472">Membrane</keyword>
<dbReference type="Pfam" id="PF07568">
    <property type="entry name" value="HisKA_2"/>
    <property type="match status" value="1"/>
</dbReference>
<feature type="coiled-coil region" evidence="8">
    <location>
        <begin position="353"/>
        <end position="380"/>
    </location>
</feature>
<dbReference type="Gene3D" id="3.30.450.20">
    <property type="entry name" value="PAS domain"/>
    <property type="match status" value="1"/>
</dbReference>
<evidence type="ECO:0000256" key="4">
    <source>
        <dbReference type="ARBA" id="ARBA00022679"/>
    </source>
</evidence>